<organism evidence="3 4">
    <name type="scientific">Dongia rigui</name>
    <dbReference type="NCBI Taxonomy" id="940149"/>
    <lineage>
        <taxon>Bacteria</taxon>
        <taxon>Pseudomonadati</taxon>
        <taxon>Pseudomonadota</taxon>
        <taxon>Alphaproteobacteria</taxon>
        <taxon>Rhodospirillales</taxon>
        <taxon>Dongiaceae</taxon>
        <taxon>Dongia</taxon>
    </lineage>
</organism>
<protein>
    <submittedName>
        <fullName evidence="3">Alpha/beta hydrolase</fullName>
    </submittedName>
</protein>
<keyword evidence="1" id="KW-0472">Membrane</keyword>
<dbReference type="Pfam" id="PF12146">
    <property type="entry name" value="Hydrolase_4"/>
    <property type="match status" value="1"/>
</dbReference>
<feature type="domain" description="Serine aminopeptidase S33" evidence="2">
    <location>
        <begin position="74"/>
        <end position="177"/>
    </location>
</feature>
<keyword evidence="4" id="KW-1185">Reference proteome</keyword>
<dbReference type="EMBL" id="JAXCLX010000002">
    <property type="protein sequence ID" value="MDY0872894.1"/>
    <property type="molecule type" value="Genomic_DNA"/>
</dbReference>
<evidence type="ECO:0000259" key="2">
    <source>
        <dbReference type="Pfam" id="PF12146"/>
    </source>
</evidence>
<dbReference type="RefSeq" id="WP_320501365.1">
    <property type="nucleotide sequence ID" value="NZ_JAXCLX010000002.1"/>
</dbReference>
<evidence type="ECO:0000256" key="1">
    <source>
        <dbReference type="SAM" id="Phobius"/>
    </source>
</evidence>
<dbReference type="SUPFAM" id="SSF53474">
    <property type="entry name" value="alpha/beta-Hydrolases"/>
    <property type="match status" value="1"/>
</dbReference>
<dbReference type="Proteomes" id="UP001271769">
    <property type="component" value="Unassembled WGS sequence"/>
</dbReference>
<dbReference type="Gene3D" id="3.40.50.1820">
    <property type="entry name" value="alpha/beta hydrolase"/>
    <property type="match status" value="1"/>
</dbReference>
<keyword evidence="1" id="KW-1133">Transmembrane helix</keyword>
<keyword evidence="3" id="KW-0378">Hydrolase</keyword>
<dbReference type="PANTHER" id="PTHR12277:SF81">
    <property type="entry name" value="PROTEIN ABHD13"/>
    <property type="match status" value="1"/>
</dbReference>
<reference evidence="3 4" key="1">
    <citation type="journal article" date="2013" name="Antonie Van Leeuwenhoek">
        <title>Dongia rigui sp. nov., isolated from freshwater of a large wetland in Korea.</title>
        <authorList>
            <person name="Baik K.S."/>
            <person name="Hwang Y.M."/>
            <person name="Choi J.S."/>
            <person name="Kwon J."/>
            <person name="Seong C.N."/>
        </authorList>
    </citation>
    <scope>NUCLEOTIDE SEQUENCE [LARGE SCALE GENOMIC DNA]</scope>
    <source>
        <strain evidence="3 4">04SU4-P</strain>
    </source>
</reference>
<evidence type="ECO:0000313" key="4">
    <source>
        <dbReference type="Proteomes" id="UP001271769"/>
    </source>
</evidence>
<dbReference type="InterPro" id="IPR029058">
    <property type="entry name" value="AB_hydrolase_fold"/>
</dbReference>
<feature type="transmembrane region" description="Helical" evidence="1">
    <location>
        <begin position="6"/>
        <end position="22"/>
    </location>
</feature>
<keyword evidence="1" id="KW-0812">Transmembrane</keyword>
<dbReference type="InterPro" id="IPR022742">
    <property type="entry name" value="Hydrolase_4"/>
</dbReference>
<proteinExistence type="predicted"/>
<gene>
    <name evidence="3" type="ORF">SMD31_13210</name>
</gene>
<sequence>MLLGVVIAAAVAYLAALFMLYTKQRKIVFKPNPTLAVLADYPAPSGLNPVTNRNADGLDIVSWYLPARRDDGRAIAYFHGNAGHHGDRVARIIPYAAEGYGILLVGYRGYGGNPGQPTEAGLYTDARAALDFLQDQGVKPDQLILFGESLGSAVATQMATERAARALILEAPFASILRSARQRYRYLAFDFLVRDKFDTLAKIGRVGKPLLVIHGDLDRTTPAYFGHMVFEAAKEPKQGFFPKDAGHTDLMQHGMPAAVLGFLDALGQGPK</sequence>
<dbReference type="PANTHER" id="PTHR12277">
    <property type="entry name" value="ALPHA/BETA HYDROLASE DOMAIN-CONTAINING PROTEIN"/>
    <property type="match status" value="1"/>
</dbReference>
<comment type="caution">
    <text evidence="3">The sequence shown here is derived from an EMBL/GenBank/DDBJ whole genome shotgun (WGS) entry which is preliminary data.</text>
</comment>
<accession>A0ABU5DZX4</accession>
<name>A0ABU5DZX4_9PROT</name>
<evidence type="ECO:0000313" key="3">
    <source>
        <dbReference type="EMBL" id="MDY0872894.1"/>
    </source>
</evidence>
<dbReference type="GO" id="GO:0016787">
    <property type="term" value="F:hydrolase activity"/>
    <property type="evidence" value="ECO:0007669"/>
    <property type="project" value="UniProtKB-KW"/>
</dbReference>